<keyword evidence="7 9" id="KW-0472">Membrane</keyword>
<comment type="subcellular location">
    <subcellularLocation>
        <location evidence="1">Membrane</location>
        <topology evidence="1">Multi-pass membrane protein</topology>
    </subcellularLocation>
</comment>
<keyword evidence="4 9" id="KW-0812">Transmembrane</keyword>
<evidence type="ECO:0000256" key="9">
    <source>
        <dbReference type="SAM" id="Phobius"/>
    </source>
</evidence>
<keyword evidence="3" id="KW-0813">Transport</keyword>
<evidence type="ECO:0000256" key="2">
    <source>
        <dbReference type="ARBA" id="ARBA00008497"/>
    </source>
</evidence>
<dbReference type="Pfam" id="PF14798">
    <property type="entry name" value="Ca_hom_mod"/>
    <property type="match status" value="1"/>
</dbReference>
<protein>
    <submittedName>
        <fullName evidence="10">Uncharacterized protein</fullName>
    </submittedName>
</protein>
<organism evidence="10 11">
    <name type="scientific">Poecilia mexicana</name>
    <dbReference type="NCBI Taxonomy" id="48701"/>
    <lineage>
        <taxon>Eukaryota</taxon>
        <taxon>Metazoa</taxon>
        <taxon>Chordata</taxon>
        <taxon>Craniata</taxon>
        <taxon>Vertebrata</taxon>
        <taxon>Euteleostomi</taxon>
        <taxon>Actinopterygii</taxon>
        <taxon>Neopterygii</taxon>
        <taxon>Teleostei</taxon>
        <taxon>Neoteleostei</taxon>
        <taxon>Acanthomorphata</taxon>
        <taxon>Ovalentaria</taxon>
        <taxon>Atherinomorphae</taxon>
        <taxon>Cyprinodontiformes</taxon>
        <taxon>Poeciliidae</taxon>
        <taxon>Poeciliinae</taxon>
        <taxon>Poecilia</taxon>
    </lineage>
</organism>
<reference evidence="10" key="2">
    <citation type="submission" date="2025-09" db="UniProtKB">
        <authorList>
            <consortium name="Ensembl"/>
        </authorList>
    </citation>
    <scope>IDENTIFICATION</scope>
</reference>
<reference evidence="10" key="1">
    <citation type="submission" date="2025-08" db="UniProtKB">
        <authorList>
            <consortium name="Ensembl"/>
        </authorList>
    </citation>
    <scope>IDENTIFICATION</scope>
</reference>
<evidence type="ECO:0000256" key="3">
    <source>
        <dbReference type="ARBA" id="ARBA00022448"/>
    </source>
</evidence>
<evidence type="ECO:0000256" key="6">
    <source>
        <dbReference type="ARBA" id="ARBA00023065"/>
    </source>
</evidence>
<dbReference type="PANTHER" id="PTHR32261:SF4">
    <property type="entry name" value="CALCIUM HOMEOSTASIS MODULATOR PROTEIN 6"/>
    <property type="match status" value="1"/>
</dbReference>
<keyword evidence="6" id="KW-0406">Ion transport</keyword>
<dbReference type="PANTHER" id="PTHR32261">
    <property type="entry name" value="CALCIUM HOMEOSTASIS MODULATOR PROTEIN"/>
    <property type="match status" value="1"/>
</dbReference>
<dbReference type="Ensembl" id="ENSPMET00000025834.1">
    <property type="protein sequence ID" value="ENSPMEP00000017087.1"/>
    <property type="gene ID" value="ENSPMEG00000019858.1"/>
</dbReference>
<dbReference type="InterPro" id="IPR029569">
    <property type="entry name" value="CALHM"/>
</dbReference>
<name>A0A3B3XPX2_9TELE</name>
<sequence>MLKTIIFIVFPNIATVGFGFIQVILEKLVEAEFSCPCHSSYNHGYGLVFFIAPSLIVFLLMCVISYSLKLWTCPWTWTWTCPWTWTFLIIIFVPSMTWVILVLVDGRYYVCLMTNWPGKYELIENAAPQKWCKPSNSSLETAGICEILFFKPHYIEIKAFNKNTGK</sequence>
<evidence type="ECO:0000256" key="7">
    <source>
        <dbReference type="ARBA" id="ARBA00023136"/>
    </source>
</evidence>
<comment type="similarity">
    <text evidence="2">Belongs to the CALHM family.</text>
</comment>
<keyword evidence="8" id="KW-0407">Ion channel</keyword>
<keyword evidence="11" id="KW-1185">Reference proteome</keyword>
<evidence type="ECO:0000313" key="10">
    <source>
        <dbReference type="Ensembl" id="ENSPMEP00000017087.1"/>
    </source>
</evidence>
<dbReference type="GO" id="GO:0005261">
    <property type="term" value="F:monoatomic cation channel activity"/>
    <property type="evidence" value="ECO:0007669"/>
    <property type="project" value="TreeGrafter"/>
</dbReference>
<evidence type="ECO:0000256" key="5">
    <source>
        <dbReference type="ARBA" id="ARBA00022989"/>
    </source>
</evidence>
<dbReference type="GO" id="GO:0005886">
    <property type="term" value="C:plasma membrane"/>
    <property type="evidence" value="ECO:0007669"/>
    <property type="project" value="TreeGrafter"/>
</dbReference>
<evidence type="ECO:0000256" key="4">
    <source>
        <dbReference type="ARBA" id="ARBA00022692"/>
    </source>
</evidence>
<dbReference type="GO" id="GO:1904669">
    <property type="term" value="P:ATP export"/>
    <property type="evidence" value="ECO:0007669"/>
    <property type="project" value="UniProtKB-ARBA"/>
</dbReference>
<feature type="transmembrane region" description="Helical" evidence="9">
    <location>
        <begin position="6"/>
        <end position="25"/>
    </location>
</feature>
<evidence type="ECO:0000256" key="8">
    <source>
        <dbReference type="ARBA" id="ARBA00023303"/>
    </source>
</evidence>
<evidence type="ECO:0000313" key="11">
    <source>
        <dbReference type="Proteomes" id="UP000261480"/>
    </source>
</evidence>
<accession>A0A3B3XPX2</accession>
<feature type="transmembrane region" description="Helical" evidence="9">
    <location>
        <begin position="45"/>
        <end position="68"/>
    </location>
</feature>
<dbReference type="Proteomes" id="UP000261480">
    <property type="component" value="Unplaced"/>
</dbReference>
<proteinExistence type="inferred from homology"/>
<dbReference type="AlphaFoldDB" id="A0A3B3XPX2"/>
<evidence type="ECO:0000256" key="1">
    <source>
        <dbReference type="ARBA" id="ARBA00004141"/>
    </source>
</evidence>
<keyword evidence="5 9" id="KW-1133">Transmembrane helix</keyword>
<feature type="transmembrane region" description="Helical" evidence="9">
    <location>
        <begin position="83"/>
        <end position="104"/>
    </location>
</feature>